<dbReference type="InterPro" id="IPR014710">
    <property type="entry name" value="RmlC-like_jellyroll"/>
</dbReference>
<accession>A0A450XP53</accession>
<evidence type="ECO:0000313" key="3">
    <source>
        <dbReference type="EMBL" id="VFK30918.1"/>
    </source>
</evidence>
<dbReference type="Gene3D" id="2.60.120.10">
    <property type="entry name" value="Jelly Rolls"/>
    <property type="match status" value="2"/>
</dbReference>
<dbReference type="SUPFAM" id="SSF51182">
    <property type="entry name" value="RmlC-like cupins"/>
    <property type="match status" value="1"/>
</dbReference>
<dbReference type="Pfam" id="PF07883">
    <property type="entry name" value="Cupin_2"/>
    <property type="match status" value="2"/>
</dbReference>
<keyword evidence="1" id="KW-0479">Metal-binding</keyword>
<organism evidence="3">
    <name type="scientific">Candidatus Kentrum sp. MB</name>
    <dbReference type="NCBI Taxonomy" id="2138164"/>
    <lineage>
        <taxon>Bacteria</taxon>
        <taxon>Pseudomonadati</taxon>
        <taxon>Pseudomonadota</taxon>
        <taxon>Gammaproteobacteria</taxon>
        <taxon>Candidatus Kentrum</taxon>
    </lineage>
</organism>
<dbReference type="InterPro" id="IPR011051">
    <property type="entry name" value="RmlC_Cupin_sf"/>
</dbReference>
<name>A0A450XP53_9GAMM</name>
<dbReference type="InterPro" id="IPR051610">
    <property type="entry name" value="GPI/OXD"/>
</dbReference>
<reference evidence="3" key="1">
    <citation type="submission" date="2019-02" db="EMBL/GenBank/DDBJ databases">
        <authorList>
            <person name="Gruber-Vodicka R. H."/>
            <person name="Seah K. B. B."/>
        </authorList>
    </citation>
    <scope>NUCLEOTIDE SEQUENCE</scope>
    <source>
        <strain evidence="3">BECK_BZ197</strain>
    </source>
</reference>
<gene>
    <name evidence="3" type="ORF">BECKMB1821G_GA0114241_107310</name>
</gene>
<proteinExistence type="predicted"/>
<feature type="domain" description="Cupin type-2" evidence="2">
    <location>
        <begin position="313"/>
        <end position="379"/>
    </location>
</feature>
<dbReference type="AlphaFoldDB" id="A0A450XP53"/>
<dbReference type="PANTHER" id="PTHR35848:SF6">
    <property type="entry name" value="CUPIN TYPE-2 DOMAIN-CONTAINING PROTEIN"/>
    <property type="match status" value="1"/>
</dbReference>
<protein>
    <submittedName>
        <fullName evidence="3">Cupin domain-containing protein</fullName>
    </submittedName>
</protein>
<dbReference type="InterPro" id="IPR013096">
    <property type="entry name" value="Cupin_2"/>
</dbReference>
<feature type="domain" description="Cupin type-2" evidence="2">
    <location>
        <begin position="111"/>
        <end position="178"/>
    </location>
</feature>
<dbReference type="EMBL" id="CAADFO010000073">
    <property type="protein sequence ID" value="VFK30918.1"/>
    <property type="molecule type" value="Genomic_DNA"/>
</dbReference>
<dbReference type="GO" id="GO:0046872">
    <property type="term" value="F:metal ion binding"/>
    <property type="evidence" value="ECO:0007669"/>
    <property type="project" value="UniProtKB-KW"/>
</dbReference>
<evidence type="ECO:0000256" key="1">
    <source>
        <dbReference type="ARBA" id="ARBA00022723"/>
    </source>
</evidence>
<sequence>MDKATSHIKAEFSENDRKILLASGFSEAQIMKMCSQPAYPIIGSREGYFDKIAETDIPKSATASYPSWFRGTGPNSSYNDDSTYWYRWVMGPKGMVQSGLISNKIAVGTGILKPNTIYPVHNHVPWELYFVLEGKGILVKNDRRYDIAPGDFIITRPYDPHAIKNISKTKRLKLFWIVWLEEEAKLDIMSMGARPINPEKCWKDQGNAGLFPIPIPPVLSGKDADRYLYDATTVADKSMYPVIGSREGYLDKITETDIPKSAAENYPTWFRGTGPNNSYNDDSTYWYQWVVGPRESVQSGLVSNEIAVGTGGFKPKAKYPVHNHPYWELYFVLKGEGVFVKNDRRYDIMPGDFIIVRPYDPHGLKNTSKKKPLKILWICWQEGNVKLDITHTGGQPINPVKCWRDRESACLSPPPIPPPLIGKDADKYLHNPRISTSDEQDSIIAELQS</sequence>
<dbReference type="PANTHER" id="PTHR35848">
    <property type="entry name" value="OXALATE-BINDING PROTEIN"/>
    <property type="match status" value="1"/>
</dbReference>
<evidence type="ECO:0000259" key="2">
    <source>
        <dbReference type="Pfam" id="PF07883"/>
    </source>
</evidence>